<dbReference type="Pfam" id="PF04793">
    <property type="entry name" value="Herpes_BBRF1"/>
    <property type="match status" value="1"/>
</dbReference>
<dbReference type="EMBL" id="KF703446">
    <property type="protein sequence ID" value="AGY30730.1"/>
    <property type="molecule type" value="Genomic_DNA"/>
</dbReference>
<dbReference type="InterPro" id="IPR006878">
    <property type="entry name" value="Herpes_BBRF1"/>
</dbReference>
<protein>
    <submittedName>
        <fullName evidence="1">ORF49</fullName>
    </submittedName>
</protein>
<sequence>MNPPRPLKDHLFNHLFRYHYPAWDQIIQELETLSVTTHNPDFCLPALHVEKALYLAKTLQILVQHRYSERFLVPVACSNLTYSLNRLHKLSCDKIRGVINGILPLVDACCIGIQNELAIELPKILALHYPHAIPTNAPDPAAKYVAWCVAHMVGISNRIKQEIKDCLCPSRGDGVPSFQWLAGIVKRVYLVENVIYEDYQDTEFNVQFNLCLLWSAVLYVYQKCIYEQKLLDLLGTALNLLKQTAREFFAWYDQNDPNLGSEALVKYTEHRIRSLNQDSSDVELGEICSHLHHCKHSLFHLE</sequence>
<evidence type="ECO:0000313" key="2">
    <source>
        <dbReference type="Proteomes" id="UP000134372"/>
    </source>
</evidence>
<reference evidence="1 2" key="1">
    <citation type="journal article" date="2013" name="J. Virol.">
        <title>Next-Generation Sequence Analysis of the Genome of RFHVMn, the Macaque Homolog of Kaposi's Sarcoma (KS)-Associated Herpesvirus, from a KS-Like Tumor of a Pig-Tailed Macaque.</title>
        <authorList>
            <person name="Bruce A.G."/>
            <person name="Ryan J.T."/>
            <person name="Thomas M.J."/>
            <person name="Peng X."/>
            <person name="Grundhoff A."/>
            <person name="Tsai C.C."/>
            <person name="Rose T.M."/>
        </authorList>
    </citation>
    <scope>NUCLEOTIDE SEQUENCE [LARGE SCALE GENOMIC DNA]</scope>
    <source>
        <strain evidence="1">RFHVMnM78114</strain>
    </source>
</reference>
<dbReference type="GeneID" id="65099398"/>
<keyword evidence="2" id="KW-1185">Reference proteome</keyword>
<dbReference type="Proteomes" id="UP000134372">
    <property type="component" value="Segment"/>
</dbReference>
<dbReference type="RefSeq" id="YP_010084412.1">
    <property type="nucleotide sequence ID" value="NC_055135.1"/>
</dbReference>
<proteinExistence type="predicted"/>
<evidence type="ECO:0000313" key="1">
    <source>
        <dbReference type="EMBL" id="AGY30730.1"/>
    </source>
</evidence>
<dbReference type="KEGG" id="vg:65099398"/>
<organism evidence="1 2">
    <name type="scientific">Retroperitoneal fibromatosis-associated herpesvirus</name>
    <dbReference type="NCBI Taxonomy" id="111469"/>
    <lineage>
        <taxon>Viruses</taxon>
        <taxon>Duplodnaviria</taxon>
        <taxon>Heunggongvirae</taxon>
        <taxon>Peploviricota</taxon>
        <taxon>Herviviricetes</taxon>
        <taxon>Herpesvirales</taxon>
        <taxon>Orthoherpesviridae</taxon>
        <taxon>Gammaherpesvirinae</taxon>
        <taxon>Rhadinovirus</taxon>
        <taxon>Rhadinovirus macacinegamma8</taxon>
        <taxon>Macacine gammaherpesvirus 8</taxon>
    </lineage>
</organism>
<accession>U5NIF1</accession>
<name>U5NIF1_9GAMA</name>